<dbReference type="Proteomes" id="UP000558284">
    <property type="component" value="Unassembled WGS sequence"/>
</dbReference>
<sequence>MRTPSLLPAFGKLGVKPAVAIAAAPTLSKSTVALRMRKVLSVHGGLALKLSVLVWTILILAAAFFMSKA</sequence>
<dbReference type="RefSeq" id="WP_181058898.1">
    <property type="nucleotide sequence ID" value="NZ_JACDTY010000008.1"/>
</dbReference>
<keyword evidence="1" id="KW-1133">Transmembrane helix</keyword>
<evidence type="ECO:0000256" key="1">
    <source>
        <dbReference type="SAM" id="Phobius"/>
    </source>
</evidence>
<name>A0A838B7F1_9HYPH</name>
<protein>
    <submittedName>
        <fullName evidence="2">Uncharacterized protein</fullName>
    </submittedName>
</protein>
<evidence type="ECO:0000313" key="3">
    <source>
        <dbReference type="Proteomes" id="UP000558284"/>
    </source>
</evidence>
<accession>A0A838B7F1</accession>
<dbReference type="AlphaFoldDB" id="A0A838B7F1"/>
<keyword evidence="3" id="KW-1185">Reference proteome</keyword>
<dbReference type="EMBL" id="JACDTY010000008">
    <property type="protein sequence ID" value="MBA1142032.1"/>
    <property type="molecule type" value="Genomic_DNA"/>
</dbReference>
<comment type="caution">
    <text evidence="2">The sequence shown here is derived from an EMBL/GenBank/DDBJ whole genome shotgun (WGS) entry which is preliminary data.</text>
</comment>
<keyword evidence="1" id="KW-0472">Membrane</keyword>
<keyword evidence="1" id="KW-0812">Transmembrane</keyword>
<reference evidence="2 3" key="1">
    <citation type="submission" date="2020-07" db="EMBL/GenBank/DDBJ databases">
        <title>Definition of the novel symbiovar canariense within Mesorhizobium novociceri, a new species of genus Mesorhizobium nodulating Cicer canariense in the Caldera de Taburiente National Park (La Palma, Canary Islands).</title>
        <authorList>
            <person name="Leon-Barrios M."/>
            <person name="Perez-Yepez J."/>
            <person name="Flores-Felix J.D."/>
            <person name="Ramirez-Baena M.H."/>
            <person name="Pulido-Suarez L."/>
            <person name="Igual J.M."/>
            <person name="Velazquez E."/>
            <person name="Peix A."/>
        </authorList>
    </citation>
    <scope>NUCLEOTIDE SEQUENCE [LARGE SCALE GENOMIC DNA]</scope>
    <source>
        <strain evidence="2 3">CCANP35</strain>
    </source>
</reference>
<evidence type="ECO:0000313" key="2">
    <source>
        <dbReference type="EMBL" id="MBA1142032.1"/>
    </source>
</evidence>
<feature type="transmembrane region" description="Helical" evidence="1">
    <location>
        <begin position="46"/>
        <end position="66"/>
    </location>
</feature>
<proteinExistence type="predicted"/>
<gene>
    <name evidence="2" type="ORF">H0241_17430</name>
</gene>
<organism evidence="2 3">
    <name type="scientific">Mesorhizobium neociceri</name>
    <dbReference type="NCBI Taxonomy" id="1307853"/>
    <lineage>
        <taxon>Bacteria</taxon>
        <taxon>Pseudomonadati</taxon>
        <taxon>Pseudomonadota</taxon>
        <taxon>Alphaproteobacteria</taxon>
        <taxon>Hyphomicrobiales</taxon>
        <taxon>Phyllobacteriaceae</taxon>
        <taxon>Mesorhizobium</taxon>
    </lineage>
</organism>